<dbReference type="EMBL" id="FOMZ01000002">
    <property type="protein sequence ID" value="SFD71707.1"/>
    <property type="molecule type" value="Genomic_DNA"/>
</dbReference>
<dbReference type="InterPro" id="IPR003439">
    <property type="entry name" value="ABC_transporter-like_ATP-bd"/>
</dbReference>
<evidence type="ECO:0000256" key="1">
    <source>
        <dbReference type="ARBA" id="ARBA00005417"/>
    </source>
</evidence>
<name>A0A1I1ULS0_9ACTN</name>
<dbReference type="CDD" id="cd03257">
    <property type="entry name" value="ABC_NikE_OppD_transporters"/>
    <property type="match status" value="1"/>
</dbReference>
<dbReference type="Pfam" id="PF00005">
    <property type="entry name" value="ABC_tran"/>
    <property type="match status" value="2"/>
</dbReference>
<keyword evidence="3" id="KW-0547">Nucleotide-binding</keyword>
<dbReference type="InterPro" id="IPR003593">
    <property type="entry name" value="AAA+_ATPase"/>
</dbReference>
<keyword evidence="7" id="KW-1185">Reference proteome</keyword>
<proteinExistence type="inferred from homology"/>
<accession>A0A1I1ULS0</accession>
<dbReference type="Proteomes" id="UP000198716">
    <property type="component" value="Unassembled WGS sequence"/>
</dbReference>
<dbReference type="PANTHER" id="PTHR43776">
    <property type="entry name" value="TRANSPORT ATP-BINDING PROTEIN"/>
    <property type="match status" value="1"/>
</dbReference>
<evidence type="ECO:0000259" key="5">
    <source>
        <dbReference type="PROSITE" id="PS50893"/>
    </source>
</evidence>
<dbReference type="InterPro" id="IPR050319">
    <property type="entry name" value="ABC_transp_ATP-bind"/>
</dbReference>
<dbReference type="GO" id="GO:0055085">
    <property type="term" value="P:transmembrane transport"/>
    <property type="evidence" value="ECO:0007669"/>
    <property type="project" value="UniProtKB-ARBA"/>
</dbReference>
<dbReference type="Gene3D" id="3.40.50.300">
    <property type="entry name" value="P-loop containing nucleotide triphosphate hydrolases"/>
    <property type="match status" value="2"/>
</dbReference>
<reference evidence="7" key="1">
    <citation type="submission" date="2016-10" db="EMBL/GenBank/DDBJ databases">
        <authorList>
            <person name="Varghese N."/>
            <person name="Submissions S."/>
        </authorList>
    </citation>
    <scope>NUCLEOTIDE SEQUENCE [LARGE SCALE GENOMIC DNA]</scope>
    <source>
        <strain evidence="7">DSM 45004</strain>
    </source>
</reference>
<dbReference type="InterPro" id="IPR027417">
    <property type="entry name" value="P-loop_NTPase"/>
</dbReference>
<evidence type="ECO:0000256" key="4">
    <source>
        <dbReference type="ARBA" id="ARBA00022840"/>
    </source>
</evidence>
<feature type="domain" description="ABC transporter" evidence="5">
    <location>
        <begin position="274"/>
        <end position="514"/>
    </location>
</feature>
<evidence type="ECO:0000256" key="2">
    <source>
        <dbReference type="ARBA" id="ARBA00022448"/>
    </source>
</evidence>
<dbReference type="GO" id="GO:0016887">
    <property type="term" value="F:ATP hydrolysis activity"/>
    <property type="evidence" value="ECO:0007669"/>
    <property type="project" value="InterPro"/>
</dbReference>
<evidence type="ECO:0000313" key="6">
    <source>
        <dbReference type="EMBL" id="SFD71707.1"/>
    </source>
</evidence>
<dbReference type="PROSITE" id="PS50893">
    <property type="entry name" value="ABC_TRANSPORTER_2"/>
    <property type="match status" value="2"/>
</dbReference>
<keyword evidence="4 6" id="KW-0067">ATP-binding</keyword>
<evidence type="ECO:0000256" key="3">
    <source>
        <dbReference type="ARBA" id="ARBA00022741"/>
    </source>
</evidence>
<sequence>MNRPLLEITGLAANAVGTRLLDDVTLGVNPGETLCVLGESGSGKTTLGLAAQGEHGTGVELSGSVRLRGLDLLSPRERRRRAARSRRIGYLPQHPAAVLNPARRIGSVLGELAPPSHRTRERRRDAVRRALESAHLPPDERLLRRFPHQLSGGQQQRVALAHALITEPELLILDEPTSGLDTVTRAETVDTLRELTGAGTGVLLLTHDLGLARELADGVTVLRGGEVVERGATGRVMREPAHEYTGALLAAEPRLPVSGHGIAEPDPSPSVGGLRADGLRSTSPTGVPLLHEAELAVPPGHRVAVVGRSGAGKTTLARCLAGLTPADSGRIELDGAVLDNDIHRRSRRQRGAVQYVHQDARASFDEFRTVGGQLARTVRLNRGGTRRSAREATARALRSVGLDEATHERRPAELSGGQLQRAALARALLAEPAVLICDEITAAQDVVNQSELLGLLREITERSAIGLVLISHDLAAVAPLADEVLVMAEGRCVERAPTGRLLGSPRSTVATRLVTAARR</sequence>
<feature type="domain" description="ABC transporter" evidence="5">
    <location>
        <begin position="6"/>
        <end position="249"/>
    </location>
</feature>
<gene>
    <name evidence="6" type="ORF">SAMN04487819_102279</name>
</gene>
<dbReference type="PROSITE" id="PS00211">
    <property type="entry name" value="ABC_TRANSPORTER_1"/>
    <property type="match status" value="1"/>
</dbReference>
<keyword evidence="2" id="KW-0813">Transport</keyword>
<dbReference type="SMART" id="SM00382">
    <property type="entry name" value="AAA"/>
    <property type="match status" value="2"/>
</dbReference>
<comment type="similarity">
    <text evidence="1">Belongs to the ABC transporter superfamily.</text>
</comment>
<dbReference type="PANTHER" id="PTHR43776:SF7">
    <property type="entry name" value="D,D-DIPEPTIDE TRANSPORT ATP-BINDING PROTEIN DDPF-RELATED"/>
    <property type="match status" value="1"/>
</dbReference>
<dbReference type="SUPFAM" id="SSF52540">
    <property type="entry name" value="P-loop containing nucleoside triphosphate hydrolases"/>
    <property type="match status" value="2"/>
</dbReference>
<organism evidence="6 7">
    <name type="scientific">Actinopolyspora alba</name>
    <dbReference type="NCBI Taxonomy" id="673379"/>
    <lineage>
        <taxon>Bacteria</taxon>
        <taxon>Bacillati</taxon>
        <taxon>Actinomycetota</taxon>
        <taxon>Actinomycetes</taxon>
        <taxon>Actinopolysporales</taxon>
        <taxon>Actinopolysporaceae</taxon>
        <taxon>Actinopolyspora</taxon>
        <taxon>Actinopolyspora alba group</taxon>
    </lineage>
</organism>
<dbReference type="RefSeq" id="WP_175496673.1">
    <property type="nucleotide sequence ID" value="NZ_FOMZ01000002.1"/>
</dbReference>
<evidence type="ECO:0000313" key="7">
    <source>
        <dbReference type="Proteomes" id="UP000198716"/>
    </source>
</evidence>
<dbReference type="AlphaFoldDB" id="A0A1I1ULS0"/>
<protein>
    <submittedName>
        <fullName evidence="6">Peptide/nickel transport system ATP-binding protein</fullName>
    </submittedName>
</protein>
<dbReference type="InterPro" id="IPR017871">
    <property type="entry name" value="ABC_transporter-like_CS"/>
</dbReference>
<dbReference type="GO" id="GO:0005524">
    <property type="term" value="F:ATP binding"/>
    <property type="evidence" value="ECO:0007669"/>
    <property type="project" value="UniProtKB-KW"/>
</dbReference>